<accession>A0A518BIA6</accession>
<dbReference type="AlphaFoldDB" id="A0A518BIA6"/>
<dbReference type="GO" id="GO:0016757">
    <property type="term" value="F:glycosyltransferase activity"/>
    <property type="evidence" value="ECO:0007669"/>
    <property type="project" value="UniProtKB-KW"/>
</dbReference>
<dbReference type="InterPro" id="IPR050194">
    <property type="entry name" value="Glycosyltransferase_grp1"/>
</dbReference>
<keyword evidence="4" id="KW-0328">Glycosyltransferase</keyword>
<sequence>MRILFVSHNFLPKHPAGTEIYTFQCGRALAERGHEVHVFTTEKDIGRKHLTVNVREYEGLPVHELVNNLFYKDFRSTWDNPAIARTFADFLDDLKPDVVHFMHLMYLSVGCLEEAAKRAPVFYTLHDYWLQCARFGQRVHADRSICHTIDTDRCGRCMVDFKFRQSDTQRRMAKVIAAVNGATGIDLGPAARRFEARLQPSKGALEQAPPGSLRMPDGTEQAPVAAEPLTPEEQVMADSIRERDEALRARILPAVTRFIAPSRFLRGSFVEWGIPEQQILHMRTGIDLRRFEGLERRRGEKLRVGFIGTIVPHKGLHVLLQAWQQLPADLRAKAELAVYGPTEHNPPYVRAVRELATSMGVPLRGRLKAGDVAEILRGVDLLVVPSVWYENSPLIILEALATRTPLMVSNLGGMAELVEPEVTGFRFEVGDPRDLGHRLRLILEEPGQLEALYPDHKQIRSAEDDAEALEELYGAALRGTVDQVVIGGPG</sequence>
<evidence type="ECO:0000256" key="1">
    <source>
        <dbReference type="SAM" id="MobiDB-lite"/>
    </source>
</evidence>
<evidence type="ECO:0000259" key="2">
    <source>
        <dbReference type="Pfam" id="PF00534"/>
    </source>
</evidence>
<name>A0A518BIA6_9BACT</name>
<dbReference type="RefSeq" id="WP_145064510.1">
    <property type="nucleotide sequence ID" value="NZ_CP036287.1"/>
</dbReference>
<dbReference type="Pfam" id="PF13439">
    <property type="entry name" value="Glyco_transf_4"/>
    <property type="match status" value="1"/>
</dbReference>
<organism evidence="4 5">
    <name type="scientific">Engelhardtia mirabilis</name>
    <dbReference type="NCBI Taxonomy" id="2528011"/>
    <lineage>
        <taxon>Bacteria</taxon>
        <taxon>Pseudomonadati</taxon>
        <taxon>Planctomycetota</taxon>
        <taxon>Planctomycetia</taxon>
        <taxon>Planctomycetia incertae sedis</taxon>
        <taxon>Engelhardtia</taxon>
    </lineage>
</organism>
<feature type="region of interest" description="Disordered" evidence="1">
    <location>
        <begin position="200"/>
        <end position="221"/>
    </location>
</feature>
<evidence type="ECO:0000259" key="3">
    <source>
        <dbReference type="Pfam" id="PF13439"/>
    </source>
</evidence>
<dbReference type="PANTHER" id="PTHR45947">
    <property type="entry name" value="SULFOQUINOVOSYL TRANSFERASE SQD2"/>
    <property type="match status" value="1"/>
</dbReference>
<dbReference type="Pfam" id="PF00534">
    <property type="entry name" value="Glycos_transf_1"/>
    <property type="match status" value="1"/>
</dbReference>
<evidence type="ECO:0000313" key="4">
    <source>
        <dbReference type="EMBL" id="QDU66695.1"/>
    </source>
</evidence>
<proteinExistence type="predicted"/>
<dbReference type="Gene3D" id="3.40.50.2000">
    <property type="entry name" value="Glycogen Phosphorylase B"/>
    <property type="match status" value="3"/>
</dbReference>
<dbReference type="InterPro" id="IPR001296">
    <property type="entry name" value="Glyco_trans_1"/>
</dbReference>
<dbReference type="EMBL" id="CP036287">
    <property type="protein sequence ID" value="QDU66695.1"/>
    <property type="molecule type" value="Genomic_DNA"/>
</dbReference>
<dbReference type="KEGG" id="pbap:Pla133_17710"/>
<reference evidence="4 5" key="1">
    <citation type="submission" date="2019-02" db="EMBL/GenBank/DDBJ databases">
        <title>Deep-cultivation of Planctomycetes and their phenomic and genomic characterization uncovers novel biology.</title>
        <authorList>
            <person name="Wiegand S."/>
            <person name="Jogler M."/>
            <person name="Boedeker C."/>
            <person name="Pinto D."/>
            <person name="Vollmers J."/>
            <person name="Rivas-Marin E."/>
            <person name="Kohn T."/>
            <person name="Peeters S.H."/>
            <person name="Heuer A."/>
            <person name="Rast P."/>
            <person name="Oberbeckmann S."/>
            <person name="Bunk B."/>
            <person name="Jeske O."/>
            <person name="Meyerdierks A."/>
            <person name="Storesund J.E."/>
            <person name="Kallscheuer N."/>
            <person name="Luecker S."/>
            <person name="Lage O.M."/>
            <person name="Pohl T."/>
            <person name="Merkel B.J."/>
            <person name="Hornburger P."/>
            <person name="Mueller R.-W."/>
            <person name="Bruemmer F."/>
            <person name="Labrenz M."/>
            <person name="Spormann A.M."/>
            <person name="Op den Camp H."/>
            <person name="Overmann J."/>
            <person name="Amann R."/>
            <person name="Jetten M.S.M."/>
            <person name="Mascher T."/>
            <person name="Medema M.H."/>
            <person name="Devos D.P."/>
            <person name="Kaster A.-K."/>
            <person name="Ovreas L."/>
            <person name="Rohde M."/>
            <person name="Galperin M.Y."/>
            <person name="Jogler C."/>
        </authorList>
    </citation>
    <scope>NUCLEOTIDE SEQUENCE [LARGE SCALE GENOMIC DNA]</scope>
    <source>
        <strain evidence="4 5">Pla133</strain>
    </source>
</reference>
<dbReference type="PANTHER" id="PTHR45947:SF3">
    <property type="entry name" value="SULFOQUINOVOSYL TRANSFERASE SQD2"/>
    <property type="match status" value="1"/>
</dbReference>
<gene>
    <name evidence="4" type="primary">pimB_3</name>
    <name evidence="4" type="ORF">Pla133_17710</name>
</gene>
<protein>
    <submittedName>
        <fullName evidence="4">GDP-mannose-dependent alpha-(1-6)-phosphatidylinositol monomannoside mannosyltransferase</fullName>
    </submittedName>
</protein>
<keyword evidence="5" id="KW-1185">Reference proteome</keyword>
<dbReference type="Proteomes" id="UP000316921">
    <property type="component" value="Chromosome"/>
</dbReference>
<dbReference type="SUPFAM" id="SSF53756">
    <property type="entry name" value="UDP-Glycosyltransferase/glycogen phosphorylase"/>
    <property type="match status" value="1"/>
</dbReference>
<feature type="domain" description="Glycosyl transferase family 1" evidence="2">
    <location>
        <begin position="298"/>
        <end position="451"/>
    </location>
</feature>
<feature type="domain" description="Glycosyltransferase subfamily 4-like N-terminal" evidence="3">
    <location>
        <begin position="17"/>
        <end position="130"/>
    </location>
</feature>
<dbReference type="InterPro" id="IPR028098">
    <property type="entry name" value="Glyco_trans_4-like_N"/>
</dbReference>
<keyword evidence="4" id="KW-0808">Transferase</keyword>
<evidence type="ECO:0000313" key="5">
    <source>
        <dbReference type="Proteomes" id="UP000316921"/>
    </source>
</evidence>